<evidence type="ECO:0000256" key="2">
    <source>
        <dbReference type="ARBA" id="ARBA00022741"/>
    </source>
</evidence>
<reference evidence="5 6" key="1">
    <citation type="submission" date="2023-07" db="EMBL/GenBank/DDBJ databases">
        <title>Pathogens genome sequencing project 196.</title>
        <authorList>
            <person name="Cao X."/>
        </authorList>
    </citation>
    <scope>NUCLEOTIDE SEQUENCE [LARGE SCALE GENOMIC DNA]</scope>
    <source>
        <strain evidence="5 6">SM41</strain>
    </source>
</reference>
<feature type="domain" description="ABC transporter" evidence="4">
    <location>
        <begin position="19"/>
        <end position="61"/>
    </location>
</feature>
<dbReference type="Pfam" id="PF00005">
    <property type="entry name" value="ABC_tran"/>
    <property type="match status" value="1"/>
</dbReference>
<proteinExistence type="predicted"/>
<dbReference type="AlphaFoldDB" id="A0ABD5BDD4"/>
<protein>
    <submittedName>
        <fullName evidence="5">ATP-binding cassette domain-containing protein</fullName>
    </submittedName>
</protein>
<evidence type="ECO:0000256" key="3">
    <source>
        <dbReference type="ARBA" id="ARBA00022840"/>
    </source>
</evidence>
<keyword evidence="3 5" id="KW-0067">ATP-binding</keyword>
<dbReference type="EMBL" id="JAVIPQ010000062">
    <property type="protein sequence ID" value="MDQ9554589.1"/>
    <property type="molecule type" value="Genomic_DNA"/>
</dbReference>
<gene>
    <name evidence="5" type="ORF">RF091_03485</name>
</gene>
<evidence type="ECO:0000313" key="5">
    <source>
        <dbReference type="EMBL" id="MDQ9554589.1"/>
    </source>
</evidence>
<dbReference type="RefSeq" id="WP_309212840.1">
    <property type="nucleotide sequence ID" value="NZ_JAVIPQ010000062.1"/>
</dbReference>
<keyword evidence="1" id="KW-0813">Transport</keyword>
<comment type="caution">
    <text evidence="5">The sequence shown here is derived from an EMBL/GenBank/DDBJ whole genome shotgun (WGS) entry which is preliminary data.</text>
</comment>
<evidence type="ECO:0000259" key="4">
    <source>
        <dbReference type="Pfam" id="PF00005"/>
    </source>
</evidence>
<dbReference type="InterPro" id="IPR027417">
    <property type="entry name" value="P-loop_NTPase"/>
</dbReference>
<evidence type="ECO:0000256" key="1">
    <source>
        <dbReference type="ARBA" id="ARBA00022448"/>
    </source>
</evidence>
<dbReference type="Proteomes" id="UP001234811">
    <property type="component" value="Unassembled WGS sequence"/>
</dbReference>
<dbReference type="Gene3D" id="3.40.50.300">
    <property type="entry name" value="P-loop containing nucleotide triphosphate hydrolases"/>
    <property type="match status" value="1"/>
</dbReference>
<feature type="non-terminal residue" evidence="5">
    <location>
        <position position="74"/>
    </location>
</feature>
<dbReference type="InterPro" id="IPR051782">
    <property type="entry name" value="ABC_Transporter_VariousFunc"/>
</dbReference>
<name>A0ABD5BDD4_SERMA</name>
<organism evidence="5 6">
    <name type="scientific">Serratia marcescens</name>
    <dbReference type="NCBI Taxonomy" id="615"/>
    <lineage>
        <taxon>Bacteria</taxon>
        <taxon>Pseudomonadati</taxon>
        <taxon>Pseudomonadota</taxon>
        <taxon>Gammaproteobacteria</taxon>
        <taxon>Enterobacterales</taxon>
        <taxon>Yersiniaceae</taxon>
        <taxon>Serratia</taxon>
    </lineage>
</organism>
<accession>A0ABD5BDD4</accession>
<dbReference type="PANTHER" id="PTHR42939:SF1">
    <property type="entry name" value="ABC TRANSPORTER ATP-BINDING PROTEIN ALBC-RELATED"/>
    <property type="match status" value="1"/>
</dbReference>
<sequence>MITASRLAFGFKGREPIFDNVSFELKRGEILSVLGPNGAGKTTLLRNIAGLCRPSAGWCEIGRVDNREARLAYV</sequence>
<keyword evidence="2" id="KW-0547">Nucleotide-binding</keyword>
<evidence type="ECO:0000313" key="6">
    <source>
        <dbReference type="Proteomes" id="UP001234811"/>
    </source>
</evidence>
<dbReference type="PANTHER" id="PTHR42939">
    <property type="entry name" value="ABC TRANSPORTER ATP-BINDING PROTEIN ALBC-RELATED"/>
    <property type="match status" value="1"/>
</dbReference>
<dbReference type="GO" id="GO:0005524">
    <property type="term" value="F:ATP binding"/>
    <property type="evidence" value="ECO:0007669"/>
    <property type="project" value="UniProtKB-KW"/>
</dbReference>
<dbReference type="InterPro" id="IPR003439">
    <property type="entry name" value="ABC_transporter-like_ATP-bd"/>
</dbReference>
<dbReference type="SUPFAM" id="SSF52540">
    <property type="entry name" value="P-loop containing nucleoside triphosphate hydrolases"/>
    <property type="match status" value="1"/>
</dbReference>